<name>A0A1T4TFF0_9ACTN</name>
<protein>
    <submittedName>
        <fullName evidence="1">Uncharacterized protein</fullName>
    </submittedName>
</protein>
<sequence length="302" mass="33997">MQQPEIDRLRKEVFSNFGCAPSKVEVLHSWELSHVERVTLSTGGTLVFKAAVEPFVHEHDALTSAWQAGVNVPRVYSSTRGPTSLGMLMEDLGRPVREADDADGIAAALQLHSSAVPDFLPLADTAWLASLPSRALRSLRLLQRARWTDAHDIADTLQEIEKASMRRAEGAMRRPYGWVHSEFHPESLLVTRNRTFVFDFARAFRGPGLIDLASWHGTVDPPDVLKTRGFLETYVHEGGPAETLNDRGGLSAEEWALGWHRMWVLTWFIDQSLTWIGDPDDDELYVEVVRRHTNDAARLLRV</sequence>
<dbReference type="InterPro" id="IPR011009">
    <property type="entry name" value="Kinase-like_dom_sf"/>
</dbReference>
<evidence type="ECO:0000313" key="2">
    <source>
        <dbReference type="Proteomes" id="UP000190637"/>
    </source>
</evidence>
<evidence type="ECO:0000313" key="1">
    <source>
        <dbReference type="EMBL" id="SKA39008.1"/>
    </source>
</evidence>
<reference evidence="1 2" key="1">
    <citation type="submission" date="2017-02" db="EMBL/GenBank/DDBJ databases">
        <authorList>
            <person name="Peterson S.W."/>
        </authorList>
    </citation>
    <scope>NUCLEOTIDE SEQUENCE [LARGE SCALE GENOMIC DNA]</scope>
    <source>
        <strain evidence="1 2">DSM 45154</strain>
    </source>
</reference>
<gene>
    <name evidence="1" type="ORF">SAMN02745673_04912</name>
</gene>
<accession>A0A1T4TFF0</accession>
<proteinExistence type="predicted"/>
<dbReference type="Proteomes" id="UP000190637">
    <property type="component" value="Unassembled WGS sequence"/>
</dbReference>
<dbReference type="SUPFAM" id="SSF56112">
    <property type="entry name" value="Protein kinase-like (PK-like)"/>
    <property type="match status" value="1"/>
</dbReference>
<dbReference type="STRING" id="1122192.SAMN02745673_04912"/>
<dbReference type="EMBL" id="FUWS01000021">
    <property type="protein sequence ID" value="SKA39008.1"/>
    <property type="molecule type" value="Genomic_DNA"/>
</dbReference>
<dbReference type="AlphaFoldDB" id="A0A1T4TFF0"/>
<keyword evidence="2" id="KW-1185">Reference proteome</keyword>
<dbReference type="RefSeq" id="WP_200813773.1">
    <property type="nucleotide sequence ID" value="NZ_FUWS01000021.1"/>
</dbReference>
<organism evidence="1 2">
    <name type="scientific">Marinactinospora thermotolerans DSM 45154</name>
    <dbReference type="NCBI Taxonomy" id="1122192"/>
    <lineage>
        <taxon>Bacteria</taxon>
        <taxon>Bacillati</taxon>
        <taxon>Actinomycetota</taxon>
        <taxon>Actinomycetes</taxon>
        <taxon>Streptosporangiales</taxon>
        <taxon>Nocardiopsidaceae</taxon>
        <taxon>Marinactinospora</taxon>
    </lineage>
</organism>